<dbReference type="PROSITE" id="PS51826">
    <property type="entry name" value="PSBD"/>
    <property type="match status" value="1"/>
</dbReference>
<gene>
    <name evidence="8" type="ORF">LCGC14_0065420</name>
</gene>
<dbReference type="GO" id="GO:0031405">
    <property type="term" value="F:lipoic acid binding"/>
    <property type="evidence" value="ECO:0007669"/>
    <property type="project" value="TreeGrafter"/>
</dbReference>
<comment type="cofactor">
    <cofactor evidence="1">
        <name>(R)-lipoate</name>
        <dbReference type="ChEBI" id="CHEBI:83088"/>
    </cofactor>
</comment>
<dbReference type="CDD" id="cd06849">
    <property type="entry name" value="lipoyl_domain"/>
    <property type="match status" value="1"/>
</dbReference>
<dbReference type="SUPFAM" id="SSF51230">
    <property type="entry name" value="Single hybrid motif"/>
    <property type="match status" value="1"/>
</dbReference>
<sequence>MKQFKLPDLGEGLQEAEIVEWFVREGDQVEVDQLMVSVETAKAIVEVPSPMAGLITRCFGRPGDMLHVGEPLVGFEGESEDHGTVVGNLGSASGNGGLAAEDFHIGASPSTRDFQPVRAAPAVRVLANQLGVELARLKGTGPENLITERDVREAAAGDGTDNGTPLRSVRRTMAKNMARAHAEVAAVMIVEDADLHRWAGGARDPMVRLARAIARACVAEPALNVGFDGKRLSVQPHSHVDLGVAVDTPDGLFVPVLRNVAERDPDDLREGLARLRRDVANRSIPPGELMGATITLSNFGTLFGRYASPVVVPPQVAIIGAGVIRDGVVAWQGQPTVHPILPISLTFDHRAATGGEASRFLKVLVEDLEAPD</sequence>
<dbReference type="Gene3D" id="3.30.559.10">
    <property type="entry name" value="Chloramphenicol acetyltransferase-like domain"/>
    <property type="match status" value="1"/>
</dbReference>
<feature type="domain" description="Peripheral subunit-binding (PSBD)" evidence="7">
    <location>
        <begin position="118"/>
        <end position="155"/>
    </location>
</feature>
<name>A0A0F9YQ01_9ZZZZ</name>
<dbReference type="InterPro" id="IPR004167">
    <property type="entry name" value="PSBD"/>
</dbReference>
<evidence type="ECO:0000313" key="8">
    <source>
        <dbReference type="EMBL" id="KKO06734.1"/>
    </source>
</evidence>
<dbReference type="EMBL" id="LAZR01000015">
    <property type="protein sequence ID" value="KKO06734.1"/>
    <property type="molecule type" value="Genomic_DNA"/>
</dbReference>
<dbReference type="GO" id="GO:0016407">
    <property type="term" value="F:acetyltransferase activity"/>
    <property type="evidence" value="ECO:0007669"/>
    <property type="project" value="TreeGrafter"/>
</dbReference>
<proteinExistence type="inferred from homology"/>
<evidence type="ECO:0008006" key="9">
    <source>
        <dbReference type="Google" id="ProtNLM"/>
    </source>
</evidence>
<dbReference type="Gene3D" id="2.40.50.100">
    <property type="match status" value="1"/>
</dbReference>
<keyword evidence="3" id="KW-0808">Transferase</keyword>
<dbReference type="InterPro" id="IPR011053">
    <property type="entry name" value="Single_hybrid_motif"/>
</dbReference>
<dbReference type="PANTHER" id="PTHR43178:SF12">
    <property type="entry name" value="DIHYDROLIPOAMIDE ACETYLTRANSFERASE COMPONENT OF PYRUVATE DEHYDROGENASE COMPLEX"/>
    <property type="match status" value="1"/>
</dbReference>
<dbReference type="Pfam" id="PF00198">
    <property type="entry name" value="2-oxoacid_dh"/>
    <property type="match status" value="1"/>
</dbReference>
<dbReference type="Gene3D" id="4.10.320.10">
    <property type="entry name" value="E3-binding domain"/>
    <property type="match status" value="1"/>
</dbReference>
<dbReference type="InterPro" id="IPR023213">
    <property type="entry name" value="CAT-like_dom_sf"/>
</dbReference>
<keyword evidence="5" id="KW-0012">Acyltransferase</keyword>
<comment type="caution">
    <text evidence="8">The sequence shown here is derived from an EMBL/GenBank/DDBJ whole genome shotgun (WGS) entry which is preliminary data.</text>
</comment>
<comment type="similarity">
    <text evidence="2">Belongs to the 2-oxoacid dehydrogenase family.</text>
</comment>
<dbReference type="InterPro" id="IPR003016">
    <property type="entry name" value="2-oxoA_DH_lipoyl-BS"/>
</dbReference>
<dbReference type="AlphaFoldDB" id="A0A0F9YQ01"/>
<dbReference type="InterPro" id="IPR000089">
    <property type="entry name" value="Biotin_lipoyl"/>
</dbReference>
<feature type="domain" description="Lipoyl-binding" evidence="6">
    <location>
        <begin position="1"/>
        <end position="76"/>
    </location>
</feature>
<reference evidence="8" key="1">
    <citation type="journal article" date="2015" name="Nature">
        <title>Complex archaea that bridge the gap between prokaryotes and eukaryotes.</title>
        <authorList>
            <person name="Spang A."/>
            <person name="Saw J.H."/>
            <person name="Jorgensen S.L."/>
            <person name="Zaremba-Niedzwiedzka K."/>
            <person name="Martijn J."/>
            <person name="Lind A.E."/>
            <person name="van Eijk R."/>
            <person name="Schleper C."/>
            <person name="Guy L."/>
            <person name="Ettema T.J."/>
        </authorList>
    </citation>
    <scope>NUCLEOTIDE SEQUENCE</scope>
</reference>
<evidence type="ECO:0000256" key="3">
    <source>
        <dbReference type="ARBA" id="ARBA00022679"/>
    </source>
</evidence>
<protein>
    <recommendedName>
        <fullName evidence="9">Dihydrolipoamide acetyltransferase component of pyruvate dehydrogenase complex</fullName>
    </recommendedName>
</protein>
<dbReference type="InterPro" id="IPR036625">
    <property type="entry name" value="E3-bd_dom_sf"/>
</dbReference>
<evidence type="ECO:0000259" key="7">
    <source>
        <dbReference type="PROSITE" id="PS51826"/>
    </source>
</evidence>
<accession>A0A0F9YQ01</accession>
<organism evidence="8">
    <name type="scientific">marine sediment metagenome</name>
    <dbReference type="NCBI Taxonomy" id="412755"/>
    <lineage>
        <taxon>unclassified sequences</taxon>
        <taxon>metagenomes</taxon>
        <taxon>ecological metagenomes</taxon>
    </lineage>
</organism>
<dbReference type="Pfam" id="PF02817">
    <property type="entry name" value="E3_binding"/>
    <property type="match status" value="1"/>
</dbReference>
<keyword evidence="4" id="KW-0450">Lipoyl</keyword>
<evidence type="ECO:0000256" key="4">
    <source>
        <dbReference type="ARBA" id="ARBA00022823"/>
    </source>
</evidence>
<dbReference type="PANTHER" id="PTHR43178">
    <property type="entry name" value="DIHYDROLIPOAMIDE ACETYLTRANSFERASE COMPONENT OF PYRUVATE DEHYDROGENASE COMPLEX"/>
    <property type="match status" value="1"/>
</dbReference>
<evidence type="ECO:0000259" key="6">
    <source>
        <dbReference type="PROSITE" id="PS50968"/>
    </source>
</evidence>
<evidence type="ECO:0000256" key="1">
    <source>
        <dbReference type="ARBA" id="ARBA00001938"/>
    </source>
</evidence>
<dbReference type="Pfam" id="PF00364">
    <property type="entry name" value="Biotin_lipoyl"/>
    <property type="match status" value="1"/>
</dbReference>
<dbReference type="SUPFAM" id="SSF47005">
    <property type="entry name" value="Peripheral subunit-binding domain of 2-oxo acid dehydrogenase complex"/>
    <property type="match status" value="1"/>
</dbReference>
<evidence type="ECO:0000256" key="5">
    <source>
        <dbReference type="ARBA" id="ARBA00023315"/>
    </source>
</evidence>
<dbReference type="PROSITE" id="PS00189">
    <property type="entry name" value="LIPOYL"/>
    <property type="match status" value="1"/>
</dbReference>
<evidence type="ECO:0000256" key="2">
    <source>
        <dbReference type="ARBA" id="ARBA00007317"/>
    </source>
</evidence>
<dbReference type="SUPFAM" id="SSF52777">
    <property type="entry name" value="CoA-dependent acyltransferases"/>
    <property type="match status" value="1"/>
</dbReference>
<dbReference type="InterPro" id="IPR001078">
    <property type="entry name" value="2-oxoacid_DH_actylTfrase"/>
</dbReference>
<dbReference type="InterPro" id="IPR050743">
    <property type="entry name" value="2-oxoacid_DH_E2_comp"/>
</dbReference>
<dbReference type="PROSITE" id="PS50968">
    <property type="entry name" value="BIOTINYL_LIPOYL"/>
    <property type="match status" value="1"/>
</dbReference>
<dbReference type="GO" id="GO:0005737">
    <property type="term" value="C:cytoplasm"/>
    <property type="evidence" value="ECO:0007669"/>
    <property type="project" value="TreeGrafter"/>
</dbReference>